<feature type="domain" description="Cupin type-2" evidence="2">
    <location>
        <begin position="177"/>
        <end position="244"/>
    </location>
</feature>
<dbReference type="PANTHER" id="PTHR43346:SF1">
    <property type="entry name" value="QUERCETIN 2,3-DIOXYGENASE-RELATED"/>
    <property type="match status" value="1"/>
</dbReference>
<dbReference type="PANTHER" id="PTHR43346">
    <property type="entry name" value="LIGAND BINDING DOMAIN PROTEIN, PUTATIVE (AFU_ORTHOLOGUE AFUA_6G14370)-RELATED"/>
    <property type="match status" value="1"/>
</dbReference>
<dbReference type="OrthoDB" id="1161823at2759"/>
<dbReference type="AlphaFoldDB" id="A0A9W8XQB7"/>
<dbReference type="EMBL" id="JAPEUX010000003">
    <property type="protein sequence ID" value="KAJ4355611.1"/>
    <property type="molecule type" value="Genomic_DNA"/>
</dbReference>
<sequence length="295" mass="33185">MSSFGYYAVSTAYGSNSQMLDCTRTPHMHYYSDELFHFKEWLHMPSSLRASKTTTRNRRSSSIDNCKASGQQRKTAYKYARRIISAEAIMFKSFPQVIQRSLKPRAIPLANQTAFFHTTRKMSESSKVQEYKQAGNRENKPPKHEAVYFKGLMSEKRAFGDFRTVLHTGLYSQIVAMEVPVNGEIGDEVHLVDQILLFTSGKGLATVAGKDQEVSAGDVVVVPAGTQHQFVTKGDQPLELITVYAPAEHDPKTIHKTKEEGDEEEDAGQDEAPEWSHKSKDENEKKGLVKESGKY</sequence>
<dbReference type="FunFam" id="2.60.120.10:FF:000601">
    <property type="entry name" value="Mannose-1-phosphate guanylyltransferase/mannose-6-phosphate isomerase"/>
    <property type="match status" value="1"/>
</dbReference>
<dbReference type="GeneID" id="80907161"/>
<proteinExistence type="predicted"/>
<dbReference type="Proteomes" id="UP001140513">
    <property type="component" value="Unassembled WGS sequence"/>
</dbReference>
<evidence type="ECO:0000313" key="4">
    <source>
        <dbReference type="Proteomes" id="UP001140513"/>
    </source>
</evidence>
<evidence type="ECO:0000313" key="3">
    <source>
        <dbReference type="EMBL" id="KAJ4355611.1"/>
    </source>
</evidence>
<organism evidence="3 4">
    <name type="scientific">Didymosphaeria variabile</name>
    <dbReference type="NCBI Taxonomy" id="1932322"/>
    <lineage>
        <taxon>Eukaryota</taxon>
        <taxon>Fungi</taxon>
        <taxon>Dikarya</taxon>
        <taxon>Ascomycota</taxon>
        <taxon>Pezizomycotina</taxon>
        <taxon>Dothideomycetes</taxon>
        <taxon>Pleosporomycetidae</taxon>
        <taxon>Pleosporales</taxon>
        <taxon>Massarineae</taxon>
        <taxon>Didymosphaeriaceae</taxon>
        <taxon>Didymosphaeria</taxon>
    </lineage>
</organism>
<feature type="compositionally biased region" description="Basic and acidic residues" evidence="1">
    <location>
        <begin position="274"/>
        <end position="295"/>
    </location>
</feature>
<reference evidence="3" key="1">
    <citation type="submission" date="2022-10" db="EMBL/GenBank/DDBJ databases">
        <title>Tapping the CABI collections for fungal endophytes: first genome assemblies for Collariella, Neodidymelliopsis, Ascochyta clinopodiicola, Didymella pomorum, Didymosphaeria variabile, Neocosmospora piperis and Neocucurbitaria cava.</title>
        <authorList>
            <person name="Hill R."/>
        </authorList>
    </citation>
    <scope>NUCLEOTIDE SEQUENCE</scope>
    <source>
        <strain evidence="3">IMI 356815</strain>
    </source>
</reference>
<dbReference type="InterPro" id="IPR014710">
    <property type="entry name" value="RmlC-like_jellyroll"/>
</dbReference>
<dbReference type="CDD" id="cd02223">
    <property type="entry name" value="cupin_Bh2720-like"/>
    <property type="match status" value="1"/>
</dbReference>
<protein>
    <recommendedName>
        <fullName evidence="2">Cupin type-2 domain-containing protein</fullName>
    </recommendedName>
</protein>
<feature type="compositionally biased region" description="Acidic residues" evidence="1">
    <location>
        <begin position="260"/>
        <end position="273"/>
    </location>
</feature>
<feature type="compositionally biased region" description="Basic and acidic residues" evidence="1">
    <location>
        <begin position="247"/>
        <end position="259"/>
    </location>
</feature>
<dbReference type="Gene3D" id="2.60.120.10">
    <property type="entry name" value="Jelly Rolls"/>
    <property type="match status" value="1"/>
</dbReference>
<evidence type="ECO:0000259" key="2">
    <source>
        <dbReference type="Pfam" id="PF07883"/>
    </source>
</evidence>
<dbReference type="SUPFAM" id="SSF51182">
    <property type="entry name" value="RmlC-like cupins"/>
    <property type="match status" value="1"/>
</dbReference>
<name>A0A9W8XQB7_9PLEO</name>
<dbReference type="Pfam" id="PF07883">
    <property type="entry name" value="Cupin_2"/>
    <property type="match status" value="1"/>
</dbReference>
<comment type="caution">
    <text evidence="3">The sequence shown here is derived from an EMBL/GenBank/DDBJ whole genome shotgun (WGS) entry which is preliminary data.</text>
</comment>
<gene>
    <name evidence="3" type="ORF">N0V89_003631</name>
</gene>
<dbReference type="InterPro" id="IPR052538">
    <property type="entry name" value="Flavonoid_dioxygenase-like"/>
</dbReference>
<dbReference type="InterPro" id="IPR011051">
    <property type="entry name" value="RmlC_Cupin_sf"/>
</dbReference>
<feature type="region of interest" description="Disordered" evidence="1">
    <location>
        <begin position="245"/>
        <end position="295"/>
    </location>
</feature>
<dbReference type="RefSeq" id="XP_056072737.1">
    <property type="nucleotide sequence ID" value="XM_056212429.1"/>
</dbReference>
<dbReference type="InterPro" id="IPR013096">
    <property type="entry name" value="Cupin_2"/>
</dbReference>
<evidence type="ECO:0000256" key="1">
    <source>
        <dbReference type="SAM" id="MobiDB-lite"/>
    </source>
</evidence>
<accession>A0A9W8XQB7</accession>
<keyword evidence="4" id="KW-1185">Reference proteome</keyword>